<dbReference type="AlphaFoldDB" id="A0A852SXY9"/>
<evidence type="ECO:0000313" key="2">
    <source>
        <dbReference type="EMBL" id="NYD73350.1"/>
    </source>
</evidence>
<comment type="caution">
    <text evidence="2">The sequence shown here is derived from an EMBL/GenBank/DDBJ whole genome shotgun (WGS) entry which is preliminary data.</text>
</comment>
<feature type="region of interest" description="Disordered" evidence="1">
    <location>
        <begin position="1"/>
        <end position="34"/>
    </location>
</feature>
<gene>
    <name evidence="2" type="ORF">BJ963_000869</name>
</gene>
<name>A0A852SXY9_9MICO</name>
<dbReference type="Proteomes" id="UP000589620">
    <property type="component" value="Unassembled WGS sequence"/>
</dbReference>
<dbReference type="EMBL" id="JACCBJ010000001">
    <property type="protein sequence ID" value="NYD73350.1"/>
    <property type="molecule type" value="Genomic_DNA"/>
</dbReference>
<accession>A0A852SXY9</accession>
<evidence type="ECO:0000256" key="1">
    <source>
        <dbReference type="SAM" id="MobiDB-lite"/>
    </source>
</evidence>
<keyword evidence="3" id="KW-1185">Reference proteome</keyword>
<proteinExistence type="predicted"/>
<organism evidence="2 3">
    <name type="scientific">Leifsonia soli</name>
    <dbReference type="NCBI Taxonomy" id="582665"/>
    <lineage>
        <taxon>Bacteria</taxon>
        <taxon>Bacillati</taxon>
        <taxon>Actinomycetota</taxon>
        <taxon>Actinomycetes</taxon>
        <taxon>Micrococcales</taxon>
        <taxon>Microbacteriaceae</taxon>
        <taxon>Leifsonia</taxon>
    </lineage>
</organism>
<reference evidence="2 3" key="1">
    <citation type="submission" date="2020-07" db="EMBL/GenBank/DDBJ databases">
        <title>Sequencing the genomes of 1000 actinobacteria strains.</title>
        <authorList>
            <person name="Klenk H.-P."/>
        </authorList>
    </citation>
    <scope>NUCLEOTIDE SEQUENCE [LARGE SCALE GENOMIC DNA]</scope>
    <source>
        <strain evidence="2 3">DSM 23871</strain>
    </source>
</reference>
<protein>
    <submittedName>
        <fullName evidence="2">Uncharacterized protein</fullName>
    </submittedName>
</protein>
<sequence>MTNKTPHEEEIQKEQEAKDAEKERLEQEEERRLR</sequence>
<evidence type="ECO:0000313" key="3">
    <source>
        <dbReference type="Proteomes" id="UP000589620"/>
    </source>
</evidence>